<feature type="signal peptide" evidence="6">
    <location>
        <begin position="1"/>
        <end position="27"/>
    </location>
</feature>
<evidence type="ECO:0000256" key="6">
    <source>
        <dbReference type="SAM" id="SignalP"/>
    </source>
</evidence>
<accession>A0ABM1BES3</accession>
<dbReference type="Gene3D" id="3.20.20.190">
    <property type="entry name" value="Phosphatidylinositol (PI) phosphodiesterase"/>
    <property type="match status" value="1"/>
</dbReference>
<evidence type="ECO:0000256" key="3">
    <source>
        <dbReference type="ARBA" id="ARBA00022842"/>
    </source>
</evidence>
<evidence type="ECO:0000256" key="2">
    <source>
        <dbReference type="ARBA" id="ARBA00022723"/>
    </source>
</evidence>
<sequence>MTKACANERRELAFLIVLCVQIAVVLSQGKPIYNIAHMVNTISEVKKYLDKGANGIETDVTFLLNGTARWAHHGFPCDCFRNCDQYQDIVEHLRYIHLVTTSESSSYKNQMTLLFLDLKISDLPANKKIIAGNDIAKKLIENLWQRGRNFLK</sequence>
<evidence type="ECO:0000256" key="1">
    <source>
        <dbReference type="ARBA" id="ARBA00000110"/>
    </source>
</evidence>
<evidence type="ECO:0000313" key="8">
    <source>
        <dbReference type="RefSeq" id="XP_013780525.2"/>
    </source>
</evidence>
<comment type="catalytic activity">
    <reaction evidence="1">
        <text>an N-(acyl)-sphingosylphosphoethanolamine = an N-(acyl)-sphingosyl-1,3-cyclic phosphate + ethanolamine</text>
        <dbReference type="Rhea" id="RHEA:60648"/>
        <dbReference type="ChEBI" id="CHEBI:57603"/>
        <dbReference type="ChEBI" id="CHEBI:143891"/>
        <dbReference type="ChEBI" id="CHEBI:143892"/>
    </reaction>
</comment>
<keyword evidence="4" id="KW-1015">Disulfide bond</keyword>
<reference evidence="8" key="1">
    <citation type="submission" date="2025-08" db="UniProtKB">
        <authorList>
            <consortium name="RefSeq"/>
        </authorList>
    </citation>
    <scope>IDENTIFICATION</scope>
    <source>
        <tissue evidence="8">Muscle</tissue>
    </source>
</reference>
<proteinExistence type="predicted"/>
<dbReference type="RefSeq" id="XP_013780525.2">
    <property type="nucleotide sequence ID" value="XM_013925071.2"/>
</dbReference>
<keyword evidence="2" id="KW-0479">Metal-binding</keyword>
<keyword evidence="7" id="KW-1185">Reference proteome</keyword>
<keyword evidence="6" id="KW-0732">Signal</keyword>
<dbReference type="Proteomes" id="UP000694941">
    <property type="component" value="Unplaced"/>
</dbReference>
<keyword evidence="3" id="KW-0460">Magnesium</keyword>
<dbReference type="GeneID" id="106464901"/>
<organism evidence="7 8">
    <name type="scientific">Limulus polyphemus</name>
    <name type="common">Atlantic horseshoe crab</name>
    <dbReference type="NCBI Taxonomy" id="6850"/>
    <lineage>
        <taxon>Eukaryota</taxon>
        <taxon>Metazoa</taxon>
        <taxon>Ecdysozoa</taxon>
        <taxon>Arthropoda</taxon>
        <taxon>Chelicerata</taxon>
        <taxon>Merostomata</taxon>
        <taxon>Xiphosura</taxon>
        <taxon>Limulidae</taxon>
        <taxon>Limulus</taxon>
    </lineage>
</organism>
<keyword evidence="5" id="KW-0456">Lyase</keyword>
<dbReference type="InterPro" id="IPR017946">
    <property type="entry name" value="PLC-like_Pdiesterase_TIM-brl"/>
</dbReference>
<evidence type="ECO:0000256" key="5">
    <source>
        <dbReference type="ARBA" id="ARBA00023239"/>
    </source>
</evidence>
<gene>
    <name evidence="8" type="primary">LOC106464901</name>
</gene>
<name>A0ABM1BES3_LIMPO</name>
<evidence type="ECO:0000256" key="4">
    <source>
        <dbReference type="ARBA" id="ARBA00023157"/>
    </source>
</evidence>
<evidence type="ECO:0000313" key="7">
    <source>
        <dbReference type="Proteomes" id="UP000694941"/>
    </source>
</evidence>
<feature type="chain" id="PRO_5045507178" evidence="6">
    <location>
        <begin position="28"/>
        <end position="152"/>
    </location>
</feature>
<protein>
    <submittedName>
        <fullName evidence="8">Phospholipase D LiSicTox-betaIA1i-like</fullName>
    </submittedName>
</protein>